<gene>
    <name evidence="4" type="ORF">D1Y85_04590</name>
</gene>
<sequence>MQDLRSVEPRLPPHFLTFLRHAAEARNAGQSEAMAIWLKAAAYLHDTDTSAIVELMDELIRVGQPWFSVELGELATRLGYDAPTLQFGLGYALQSTGRHAEATVAYRRALAVDPEYPQLRNNLASAIRMSHGDLQEAFALLEEAVAANPEEVNAWINLVNARRERHDLEGAHAAGVRALELAPGNAAAANNHSLTLKDAQRWSEADQYAKTACSLDPDNATYRFNQGILHLMQGRYAEGWPGFEDRWLGAMELRGARPIFPVPRWRGESLKGKTLFVWGEQGFGDVLQFCRFIPMLAERVHAQGGRIIWNSFPQVGNLLVRSLGRHVDGYTVGGGIESLPACDYEFPLMSLPFALKLDEATIQSTGPWLVSDPTLHAAWKTQLAAEPRLKVGLAWTGSLTHRRNACRRVGWERYAAHFHDLQDVVFYSLQPGAAADVSAARDAGLDLVDLTASFATFDHTAAFIDSLDLVITVCTSVAHLSGAIGQRTWVLLDANPHWPWQLERTDSPWYPTATLYRQHEFAHWEPVLETVTQDLRSLAAAHKIRTQRVLP</sequence>
<dbReference type="PROSITE" id="PS50005">
    <property type="entry name" value="TPR"/>
    <property type="match status" value="1"/>
</dbReference>
<dbReference type="SUPFAM" id="SSF48452">
    <property type="entry name" value="TPR-like"/>
    <property type="match status" value="1"/>
</dbReference>
<dbReference type="PANTHER" id="PTHR44227">
    <property type="match status" value="1"/>
</dbReference>
<keyword evidence="5" id="KW-1185">Reference proteome</keyword>
<dbReference type="EMBL" id="RQIS01000002">
    <property type="protein sequence ID" value="RQH09143.1"/>
    <property type="molecule type" value="Genomic_DNA"/>
</dbReference>
<reference evidence="4 5" key="1">
    <citation type="submission" date="2018-11" db="EMBL/GenBank/DDBJ databases">
        <title>Paraburkholderia sp. DHOA04, isolated from soil.</title>
        <authorList>
            <person name="Gao Z.-H."/>
            <person name="Qiu L.-H."/>
            <person name="Fu J.-C."/>
        </authorList>
    </citation>
    <scope>NUCLEOTIDE SEQUENCE [LARGE SCALE GENOMIC DNA]</scope>
    <source>
        <strain evidence="4 5">DHOA04</strain>
    </source>
</reference>
<protein>
    <submittedName>
        <fullName evidence="4">Uncharacterized protein</fullName>
    </submittedName>
</protein>
<organism evidence="4 5">
    <name type="scientific">Paraburkholderia dinghuensis</name>
    <dbReference type="NCBI Taxonomy" id="2305225"/>
    <lineage>
        <taxon>Bacteria</taxon>
        <taxon>Pseudomonadati</taxon>
        <taxon>Pseudomonadota</taxon>
        <taxon>Betaproteobacteria</taxon>
        <taxon>Burkholderiales</taxon>
        <taxon>Burkholderiaceae</taxon>
        <taxon>Paraburkholderia</taxon>
    </lineage>
</organism>
<dbReference type="Gene3D" id="3.40.50.2000">
    <property type="entry name" value="Glycogen Phosphorylase B"/>
    <property type="match status" value="1"/>
</dbReference>
<comment type="caution">
    <text evidence="4">The sequence shown here is derived from an EMBL/GenBank/DDBJ whole genome shotgun (WGS) entry which is preliminary data.</text>
</comment>
<dbReference type="InterPro" id="IPR052346">
    <property type="entry name" value="O-mannosyl-transferase_TMTC"/>
</dbReference>
<dbReference type="Pfam" id="PF13432">
    <property type="entry name" value="TPR_16"/>
    <property type="match status" value="2"/>
</dbReference>
<dbReference type="GO" id="GO:0030968">
    <property type="term" value="P:endoplasmic reticulum unfolded protein response"/>
    <property type="evidence" value="ECO:0007669"/>
    <property type="project" value="TreeGrafter"/>
</dbReference>
<dbReference type="GO" id="GO:0035269">
    <property type="term" value="P:protein O-linked glycosylation via mannose"/>
    <property type="evidence" value="ECO:0007669"/>
    <property type="project" value="TreeGrafter"/>
</dbReference>
<dbReference type="Gene3D" id="1.25.40.10">
    <property type="entry name" value="Tetratricopeptide repeat domain"/>
    <property type="match status" value="1"/>
</dbReference>
<dbReference type="PANTHER" id="PTHR44227:SF3">
    <property type="entry name" value="PROTEIN O-MANNOSYL-TRANSFERASE TMTC4"/>
    <property type="match status" value="1"/>
</dbReference>
<dbReference type="InterPro" id="IPR019734">
    <property type="entry name" value="TPR_rpt"/>
</dbReference>
<evidence type="ECO:0000256" key="3">
    <source>
        <dbReference type="PROSITE-ProRule" id="PRU00339"/>
    </source>
</evidence>
<dbReference type="OrthoDB" id="9814129at2"/>
<keyword evidence="1" id="KW-0677">Repeat</keyword>
<evidence type="ECO:0000313" key="4">
    <source>
        <dbReference type="EMBL" id="RQH09143.1"/>
    </source>
</evidence>
<dbReference type="SUPFAM" id="SSF53756">
    <property type="entry name" value="UDP-Glycosyltransferase/glycogen phosphorylase"/>
    <property type="match status" value="1"/>
</dbReference>
<dbReference type="InterPro" id="IPR011990">
    <property type="entry name" value="TPR-like_helical_dom_sf"/>
</dbReference>
<evidence type="ECO:0000256" key="2">
    <source>
        <dbReference type="ARBA" id="ARBA00022803"/>
    </source>
</evidence>
<dbReference type="GO" id="GO:0000030">
    <property type="term" value="F:mannosyltransferase activity"/>
    <property type="evidence" value="ECO:0007669"/>
    <property type="project" value="TreeGrafter"/>
</dbReference>
<keyword evidence="2 3" id="KW-0802">TPR repeat</keyword>
<dbReference type="AlphaFoldDB" id="A0A3N6P5M4"/>
<name>A0A3N6P5M4_9BURK</name>
<accession>A0A3N6P5M4</accession>
<dbReference type="SMART" id="SM00028">
    <property type="entry name" value="TPR"/>
    <property type="match status" value="4"/>
</dbReference>
<evidence type="ECO:0000313" key="5">
    <source>
        <dbReference type="Proteomes" id="UP000272778"/>
    </source>
</evidence>
<dbReference type="Proteomes" id="UP000272778">
    <property type="component" value="Unassembled WGS sequence"/>
</dbReference>
<feature type="repeat" description="TPR" evidence="3">
    <location>
        <begin position="83"/>
        <end position="116"/>
    </location>
</feature>
<evidence type="ECO:0000256" key="1">
    <source>
        <dbReference type="ARBA" id="ARBA00022737"/>
    </source>
</evidence>
<proteinExistence type="predicted"/>